<reference evidence="3" key="1">
    <citation type="submission" date="2016-10" db="EMBL/GenBank/DDBJ databases">
        <authorList>
            <person name="Varghese N."/>
            <person name="Submissions S."/>
        </authorList>
    </citation>
    <scope>NUCLEOTIDE SEQUENCE [LARGE SCALE GENOMIC DNA]</scope>
    <source>
        <strain evidence="3">CGMCC 1.8895</strain>
    </source>
</reference>
<gene>
    <name evidence="2" type="ORF">SAMN05216216_106126</name>
</gene>
<evidence type="ECO:0000256" key="1">
    <source>
        <dbReference type="SAM" id="Phobius"/>
    </source>
</evidence>
<proteinExistence type="predicted"/>
<dbReference type="EMBL" id="FNFY01000006">
    <property type="protein sequence ID" value="SDK66827.1"/>
    <property type="molecule type" value="Genomic_DNA"/>
</dbReference>
<dbReference type="Proteomes" id="UP000199008">
    <property type="component" value="Unassembled WGS sequence"/>
</dbReference>
<organism evidence="2 3">
    <name type="scientific">Lacicoccus qingdaonensis</name>
    <dbReference type="NCBI Taxonomy" id="576118"/>
    <lineage>
        <taxon>Bacteria</taxon>
        <taxon>Bacillati</taxon>
        <taxon>Bacillota</taxon>
        <taxon>Bacilli</taxon>
        <taxon>Bacillales</taxon>
        <taxon>Salinicoccaceae</taxon>
        <taxon>Lacicoccus</taxon>
    </lineage>
</organism>
<name>A0A1G9DSE5_9BACL</name>
<evidence type="ECO:0000313" key="3">
    <source>
        <dbReference type="Proteomes" id="UP000199008"/>
    </source>
</evidence>
<evidence type="ECO:0000313" key="2">
    <source>
        <dbReference type="EMBL" id="SDK66827.1"/>
    </source>
</evidence>
<keyword evidence="1" id="KW-1133">Transmembrane helix</keyword>
<keyword evidence="1" id="KW-0812">Transmembrane</keyword>
<dbReference type="RefSeq" id="WP_092985523.1">
    <property type="nucleotide sequence ID" value="NZ_FNFY01000006.1"/>
</dbReference>
<feature type="transmembrane region" description="Helical" evidence="1">
    <location>
        <begin position="12"/>
        <end position="29"/>
    </location>
</feature>
<accession>A0A1G9DSE5</accession>
<sequence length="79" mass="9294">MNKPIKRWNMLDTVNLALFLVVILFFLDFNNNATVSYMLLGVFALWIITLILRNVFINKIENNPDHPLYETQIKGKKKI</sequence>
<keyword evidence="3" id="KW-1185">Reference proteome</keyword>
<protein>
    <submittedName>
        <fullName evidence="2">Uncharacterized protein</fullName>
    </submittedName>
</protein>
<keyword evidence="1" id="KW-0472">Membrane</keyword>
<feature type="transmembrane region" description="Helical" evidence="1">
    <location>
        <begin position="35"/>
        <end position="56"/>
    </location>
</feature>
<dbReference type="OrthoDB" id="2413514at2"/>
<dbReference type="AlphaFoldDB" id="A0A1G9DSE5"/>